<dbReference type="AlphaFoldDB" id="A0A0G1VJ14"/>
<accession>A0A0G1VJ14</accession>
<dbReference type="SUPFAM" id="SSF49842">
    <property type="entry name" value="TNF-like"/>
    <property type="match status" value="1"/>
</dbReference>
<dbReference type="EMBL" id="LCPW01000002">
    <property type="protein sequence ID" value="KKW06200.1"/>
    <property type="molecule type" value="Genomic_DNA"/>
</dbReference>
<name>A0A0G1VJ14_9BACT</name>
<dbReference type="Gene3D" id="2.60.120.40">
    <property type="match status" value="1"/>
</dbReference>
<evidence type="ECO:0000313" key="2">
    <source>
        <dbReference type="Proteomes" id="UP000034119"/>
    </source>
</evidence>
<evidence type="ECO:0000313" key="1">
    <source>
        <dbReference type="EMBL" id="KKW06200.1"/>
    </source>
</evidence>
<dbReference type="Proteomes" id="UP000034119">
    <property type="component" value="Unassembled WGS sequence"/>
</dbReference>
<reference evidence="1 2" key="1">
    <citation type="journal article" date="2015" name="Nature">
        <title>rRNA introns, odd ribosomes, and small enigmatic genomes across a large radiation of phyla.</title>
        <authorList>
            <person name="Brown C.T."/>
            <person name="Hug L.A."/>
            <person name="Thomas B.C."/>
            <person name="Sharon I."/>
            <person name="Castelle C.J."/>
            <person name="Singh A."/>
            <person name="Wilkins M.J."/>
            <person name="Williams K.H."/>
            <person name="Banfield J.F."/>
        </authorList>
    </citation>
    <scope>NUCLEOTIDE SEQUENCE [LARGE SCALE GENOMIC DNA]</scope>
</reference>
<gene>
    <name evidence="1" type="ORF">UY40_C0002G0050</name>
</gene>
<dbReference type="STRING" id="1618342.UY40_C0002G0050"/>
<organism evidence="1 2">
    <name type="scientific">candidate division CPR1 bacterium GW2011_GWC1_49_13</name>
    <dbReference type="NCBI Taxonomy" id="1618342"/>
    <lineage>
        <taxon>Bacteria</taxon>
        <taxon>candidate division CPR1</taxon>
    </lineage>
</organism>
<dbReference type="InterPro" id="IPR008983">
    <property type="entry name" value="Tumour_necrosis_fac-like_dom"/>
</dbReference>
<evidence type="ECO:0008006" key="3">
    <source>
        <dbReference type="Google" id="ProtNLM"/>
    </source>
</evidence>
<comment type="caution">
    <text evidence="1">The sequence shown here is derived from an EMBL/GenBank/DDBJ whole genome shotgun (WGS) entry which is preliminary data.</text>
</comment>
<protein>
    <recommendedName>
        <fullName evidence="3">C1q domain-containing protein</fullName>
    </recommendedName>
</protein>
<proteinExistence type="predicted"/>
<sequence>MDADFLDGLDSTQFLRSDTSDTFTAGTLTLDSGTTLSISGSLVLPSSGIIGAGSGSGLNADLLDGQSSNYFLDLDNQTGTCTNCLTGIEIDESSLNHGLLSGLVTDNHPQYLLANGTRSLSSDWDAGDFKILAKQLDLGSGSNPETLYLSAEAPKILATSTDNASGLRIDLTGTSTQLLQLQYNGTTVFSFSTSGVSQLGTIENSTFDISDNLFKAPAFRVVKTATSGPYNNLTQTVGTTLEEYDYGDNFEGSDIPPSYQFRAPISGVYHFDGSAMLTSLLDSSTNNYVFLTLNDITKAIGNRISYSNVPNTLILQISTDLLLSAGDTVRLRVFSSDSSYNIAGDTSGIYSYFSGRLVVRDN</sequence>